<keyword evidence="1" id="KW-0732">Signal</keyword>
<feature type="domain" description="Type II secretion system protein GspB C-terminal" evidence="2">
    <location>
        <begin position="59"/>
        <end position="103"/>
    </location>
</feature>
<dbReference type="InterPro" id="IPR032389">
    <property type="entry name" value="GspB_C"/>
</dbReference>
<evidence type="ECO:0000259" key="2">
    <source>
        <dbReference type="Pfam" id="PF16537"/>
    </source>
</evidence>
<evidence type="ECO:0000313" key="3">
    <source>
        <dbReference type="EMBL" id="BCD99011.1"/>
    </source>
</evidence>
<dbReference type="AlphaFoldDB" id="A0AAN1WJZ8"/>
<dbReference type="GO" id="GO:0015627">
    <property type="term" value="C:type II protein secretion system complex"/>
    <property type="evidence" value="ECO:0007669"/>
    <property type="project" value="InterPro"/>
</dbReference>
<reference evidence="3 4" key="1">
    <citation type="journal article" date="2022" name="IScience">
        <title>An ultrasensitive nanofiber-based assay for enzymatic hydrolysis and deep-sea microbial degradation of cellulose.</title>
        <authorList>
            <person name="Tsudome M."/>
            <person name="Tachioka M."/>
            <person name="Miyazaki M."/>
            <person name="Uchimura K."/>
            <person name="Tsuda M."/>
            <person name="Takaki Y."/>
            <person name="Deguchi S."/>
        </authorList>
    </citation>
    <scope>NUCLEOTIDE SEQUENCE [LARGE SCALE GENOMIC DNA]</scope>
    <source>
        <strain evidence="3 4">GE09</strain>
    </source>
</reference>
<gene>
    <name evidence="3" type="ORF">MARGE09_P3212</name>
</gene>
<feature type="chain" id="PRO_5043049685" evidence="1">
    <location>
        <begin position="30"/>
        <end position="110"/>
    </location>
</feature>
<protein>
    <submittedName>
        <fullName evidence="3">MSHA biogenesis protein MshK</fullName>
    </submittedName>
</protein>
<dbReference type="KEGG" id="marq:MARGE09_P3212"/>
<name>A0AAN1WJZ8_9GAMM</name>
<accession>A0AAN1WJZ8</accession>
<evidence type="ECO:0000313" key="4">
    <source>
        <dbReference type="Proteomes" id="UP001320119"/>
    </source>
</evidence>
<dbReference type="Pfam" id="PF16537">
    <property type="entry name" value="T2SSB"/>
    <property type="match status" value="1"/>
</dbReference>
<dbReference type="EMBL" id="AP023086">
    <property type="protein sequence ID" value="BCD99011.1"/>
    <property type="molecule type" value="Genomic_DNA"/>
</dbReference>
<organism evidence="3 4">
    <name type="scientific">Marinagarivorans cellulosilyticus</name>
    <dbReference type="NCBI Taxonomy" id="2721545"/>
    <lineage>
        <taxon>Bacteria</taxon>
        <taxon>Pseudomonadati</taxon>
        <taxon>Pseudomonadota</taxon>
        <taxon>Gammaproteobacteria</taxon>
        <taxon>Cellvibrionales</taxon>
        <taxon>Cellvibrionaceae</taxon>
        <taxon>Marinagarivorans</taxon>
    </lineage>
</organism>
<dbReference type="Proteomes" id="UP001320119">
    <property type="component" value="Chromosome"/>
</dbReference>
<proteinExistence type="predicted"/>
<keyword evidence="4" id="KW-1185">Reference proteome</keyword>
<evidence type="ECO:0000256" key="1">
    <source>
        <dbReference type="SAM" id="SignalP"/>
    </source>
</evidence>
<sequence length="110" mass="12265">MVVNMFAWHCKIKAALFVVLAAWCFGVQAKELRDPTTPLHQAPRAESHVDLVLSAIADVGDRRFAIVNDRRVYQGDAVGGAVIEKINEGSVVYSHKGKRYTLKMRLSLIE</sequence>
<feature type="signal peptide" evidence="1">
    <location>
        <begin position="1"/>
        <end position="29"/>
    </location>
</feature>